<dbReference type="PANTHER" id="PTHR32332">
    <property type="entry name" value="2-NITROPROPANE DIOXYGENASE"/>
    <property type="match status" value="1"/>
</dbReference>
<dbReference type="InterPro" id="IPR004136">
    <property type="entry name" value="NMO"/>
</dbReference>
<sequence>MKTSLTKLLGIKYPIIQGAMAYISESKLVSAACNAGATGVIGSGGRGAAWVRSEIKKTKELTDKPFGVNLMLKDPEKDDIITAICEEKVAFVTLGAGNPIPYFKILKEAGIKVIPVVPNVRSATKVAENGADAIIIEGTESGGHIGNLTTMALMTNIIPQIDIPVVAAGGIVDGRGIAAALIMGSAGVQMGSRFLMTDECQVNQRVKEKISQATDTDTEVTGILAGVMVRGLKNNFTEKFLKLERSGAEPMVLFELATGTNRLSAIDGDIENGSVQVGQSLNVLNKIQSVEDVVLELMEETKTILSSANGILAD</sequence>
<dbReference type="InterPro" id="IPR013785">
    <property type="entry name" value="Aldolase_TIM"/>
</dbReference>
<comment type="function">
    <text evidence="1">Nitronate monooxygenase that uses molecular oxygen to catalyze the oxidative denitrification of alkyl nitronates. Acts on propionate 3-nitronate (P3N), the presumed physiological substrate. Probably functions in the detoxification of P3N, a metabolic poison produced by plants and fungi as a defense mechanism.</text>
</comment>
<evidence type="ECO:0000256" key="2">
    <source>
        <dbReference type="ARBA" id="ARBA00013457"/>
    </source>
</evidence>
<evidence type="ECO:0000313" key="7">
    <source>
        <dbReference type="Proteomes" id="UP001329915"/>
    </source>
</evidence>
<dbReference type="Pfam" id="PF03060">
    <property type="entry name" value="NMO"/>
    <property type="match status" value="2"/>
</dbReference>
<evidence type="ECO:0000313" key="6">
    <source>
        <dbReference type="EMBL" id="WRO21428.1"/>
    </source>
</evidence>
<keyword evidence="6" id="KW-0503">Monooxygenase</keyword>
<keyword evidence="7" id="KW-1185">Reference proteome</keyword>
<organism evidence="6 7">
    <name type="scientific">Metallumcola ferriviriculae</name>
    <dbReference type="NCBI Taxonomy" id="3039180"/>
    <lineage>
        <taxon>Bacteria</taxon>
        <taxon>Bacillati</taxon>
        <taxon>Bacillota</taxon>
        <taxon>Clostridia</taxon>
        <taxon>Neomoorellales</taxon>
        <taxon>Desulfitibacteraceae</taxon>
        <taxon>Metallumcola</taxon>
    </lineage>
</organism>
<dbReference type="AlphaFoldDB" id="A0AAU0UJF1"/>
<dbReference type="SUPFAM" id="SSF51412">
    <property type="entry name" value="Inosine monophosphate dehydrogenase (IMPDH)"/>
    <property type="match status" value="1"/>
</dbReference>
<dbReference type="PANTHER" id="PTHR32332:SF20">
    <property type="entry name" value="2-NITROPROPANE DIOXYGENASE-LIKE PROTEIN"/>
    <property type="match status" value="1"/>
</dbReference>
<gene>
    <name evidence="6" type="ORF">MFMK1_001236</name>
</gene>
<proteinExistence type="predicted"/>
<keyword evidence="5" id="KW-0560">Oxidoreductase</keyword>
<dbReference type="EMBL" id="CP121694">
    <property type="protein sequence ID" value="WRO21428.1"/>
    <property type="molecule type" value="Genomic_DNA"/>
</dbReference>
<protein>
    <recommendedName>
        <fullName evidence="2">Probable nitronate monooxygenase</fullName>
    </recommendedName>
</protein>
<evidence type="ECO:0000256" key="5">
    <source>
        <dbReference type="ARBA" id="ARBA00023002"/>
    </source>
</evidence>
<accession>A0AAU0UJF1</accession>
<dbReference type="GO" id="GO:0018580">
    <property type="term" value="F:nitronate monooxygenase activity"/>
    <property type="evidence" value="ECO:0007669"/>
    <property type="project" value="InterPro"/>
</dbReference>
<dbReference type="Proteomes" id="UP001329915">
    <property type="component" value="Chromosome"/>
</dbReference>
<dbReference type="CDD" id="cd04730">
    <property type="entry name" value="NPD_like"/>
    <property type="match status" value="1"/>
</dbReference>
<evidence type="ECO:0000256" key="3">
    <source>
        <dbReference type="ARBA" id="ARBA00022630"/>
    </source>
</evidence>
<reference evidence="6 7" key="1">
    <citation type="submission" date="2023-04" db="EMBL/GenBank/DDBJ databases">
        <authorList>
            <person name="Hsu D."/>
        </authorList>
    </citation>
    <scope>NUCLEOTIDE SEQUENCE [LARGE SCALE GENOMIC DNA]</scope>
    <source>
        <strain evidence="6 7">MK1</strain>
    </source>
</reference>
<keyword evidence="4" id="KW-0288">FMN</keyword>
<dbReference type="RefSeq" id="WP_366924272.1">
    <property type="nucleotide sequence ID" value="NZ_CP121694.1"/>
</dbReference>
<evidence type="ECO:0000256" key="4">
    <source>
        <dbReference type="ARBA" id="ARBA00022643"/>
    </source>
</evidence>
<keyword evidence="3" id="KW-0285">Flavoprotein</keyword>
<dbReference type="KEGG" id="dbc:MFMK1_001236"/>
<dbReference type="Gene3D" id="3.20.20.70">
    <property type="entry name" value="Aldolase class I"/>
    <property type="match status" value="1"/>
</dbReference>
<evidence type="ECO:0000256" key="1">
    <source>
        <dbReference type="ARBA" id="ARBA00003535"/>
    </source>
</evidence>
<name>A0AAU0UJF1_9FIRM</name>